<proteinExistence type="predicted"/>
<evidence type="ECO:0000313" key="2">
    <source>
        <dbReference type="Proteomes" id="UP000317650"/>
    </source>
</evidence>
<evidence type="ECO:0000313" key="1">
    <source>
        <dbReference type="EMBL" id="THU64915.1"/>
    </source>
</evidence>
<accession>A0A4V4H7R3</accession>
<reference evidence="1 2" key="1">
    <citation type="journal article" date="2019" name="Nat. Plants">
        <title>Genome sequencing of Musa balbisiana reveals subgenome evolution and function divergence in polyploid bananas.</title>
        <authorList>
            <person name="Yao X."/>
        </authorList>
    </citation>
    <scope>NUCLEOTIDE SEQUENCE [LARGE SCALE GENOMIC DNA]</scope>
    <source>
        <strain evidence="2">cv. DH-PKW</strain>
        <tissue evidence="1">Leaves</tissue>
    </source>
</reference>
<keyword evidence="2" id="KW-1185">Reference proteome</keyword>
<dbReference type="EMBL" id="PYDT01000004">
    <property type="protein sequence ID" value="THU64915.1"/>
    <property type="molecule type" value="Genomic_DNA"/>
</dbReference>
<gene>
    <name evidence="1" type="ORF">C4D60_Mb01t31530</name>
</gene>
<dbReference type="Proteomes" id="UP000317650">
    <property type="component" value="Chromosome 1"/>
</dbReference>
<dbReference type="AlphaFoldDB" id="A0A4V4H7R3"/>
<name>A0A4V4H7R3_MUSBA</name>
<protein>
    <submittedName>
        <fullName evidence="1">Uncharacterized protein</fullName>
    </submittedName>
</protein>
<organism evidence="1 2">
    <name type="scientific">Musa balbisiana</name>
    <name type="common">Banana</name>
    <dbReference type="NCBI Taxonomy" id="52838"/>
    <lineage>
        <taxon>Eukaryota</taxon>
        <taxon>Viridiplantae</taxon>
        <taxon>Streptophyta</taxon>
        <taxon>Embryophyta</taxon>
        <taxon>Tracheophyta</taxon>
        <taxon>Spermatophyta</taxon>
        <taxon>Magnoliopsida</taxon>
        <taxon>Liliopsida</taxon>
        <taxon>Zingiberales</taxon>
        <taxon>Musaceae</taxon>
        <taxon>Musa</taxon>
    </lineage>
</organism>
<comment type="caution">
    <text evidence="1">The sequence shown here is derived from an EMBL/GenBank/DDBJ whole genome shotgun (WGS) entry which is preliminary data.</text>
</comment>
<sequence>MAPYCDGPVAPFTGCEPKPKKQKTSGIFPKRRKVVRCSSGGRSSYFLVTLFGGRRVYVALPCIECGGI</sequence>